<dbReference type="Pfam" id="PF13476">
    <property type="entry name" value="AAA_23"/>
    <property type="match status" value="1"/>
</dbReference>
<evidence type="ECO:0000256" key="1">
    <source>
        <dbReference type="SAM" id="Coils"/>
    </source>
</evidence>
<dbReference type="Proteomes" id="UP000674217">
    <property type="component" value="Unassembled WGS sequence"/>
</dbReference>
<protein>
    <submittedName>
        <fullName evidence="3">AAA family ATPase</fullName>
    </submittedName>
</protein>
<accession>A0ABS5CVI0</accession>
<gene>
    <name evidence="3" type="ORF">J3S90_12510</name>
</gene>
<feature type="coiled-coil region" evidence="1">
    <location>
        <begin position="324"/>
        <end position="365"/>
    </location>
</feature>
<organism evidence="3 4">
    <name type="scientific">Flavobacterium flabelliforme</name>
    <dbReference type="NCBI Taxonomy" id="2816119"/>
    <lineage>
        <taxon>Bacteria</taxon>
        <taxon>Pseudomonadati</taxon>
        <taxon>Bacteroidota</taxon>
        <taxon>Flavobacteriia</taxon>
        <taxon>Flavobacteriales</taxon>
        <taxon>Flavobacteriaceae</taxon>
        <taxon>Flavobacterium</taxon>
    </lineage>
</organism>
<keyword evidence="1" id="KW-0175">Coiled coil</keyword>
<comment type="caution">
    <text evidence="3">The sequence shown here is derived from an EMBL/GenBank/DDBJ whole genome shotgun (WGS) entry which is preliminary data.</text>
</comment>
<evidence type="ECO:0000313" key="4">
    <source>
        <dbReference type="Proteomes" id="UP000674217"/>
    </source>
</evidence>
<dbReference type="InterPro" id="IPR038729">
    <property type="entry name" value="Rad50/SbcC_AAA"/>
</dbReference>
<evidence type="ECO:0000259" key="2">
    <source>
        <dbReference type="Pfam" id="PF13476"/>
    </source>
</evidence>
<sequence>MNTQQLIEQSQKLFTHFKPVNKDLYKGQLNINDKVAGIYYLNFEQQISEEDFEELQYKYLANEFYNQEETLQWNIYLLFINSNISEALKIKILRDDKYARKLIFTGDEYLDYFELETSKASELPDITSVWKRELNKVGLQELYSSASNEGIVKNFLNDKSPEIVQGLERSLDHIPVVEKINSINLNQGYRPFPKKRDFNFGDVNLFTGSNGVGKTSLLESIELILTGKTQRNDRKDEAPNSITAILNEDLKDTYSPNNRIYKERGSKWYNRRLSEQGNRTFESFNQFNFFNTDAAHQFSNAEDAGVINESLKQIILGEEFTILKDKIEKIRPRLRTELNKASKEISQKLDNLKKNKDRISELKNDENFSELKGNIKGNMLSLGYKAIYDESNYSVSGLFVNEIKNELDFILSKKVTNFSKFKEVSGIVETRKNLVSENKEAFNLNIVKSNESILDRQKNKDFLSKINTFYKYIEIDNCSKIEDLAINYKKIETQLLIIKTLKDLNNLQLDIVKLSEERKSLADLISSKKSVLVDKTISQGDLKGEISLLQKGFSVNEGLIIELKTIGRKILNDKFHSNQCCPLCDQEISKTELLLRLDNDLINDDFKNLIKSKNDLLEVFNKEIDQLELEIKHLRRYEMVVSEYLKDYEDLDLSQINNAIKERIAKENEILSEKELYDKIFFQLNNIEGSISEFSILKLALQMIYPNVDILKKEVLTEIIDNLKMQINKSSTEVDNFKVSNDKIINDLNVALKLSSYADSFDKIEEIIKSNDNLIDSLNFSFQNLNRYLDIPTDKSIIDLSKDLALLNKNLNTFRLIENSQNEIKKLLTSNEEIEKSFPDLKTLNSRLNKAVEVLDRLSNNSEDIILKDFFKDNLIEIKDIFTTIHSPKEFENIEYLSNKLVLIKGGKSFEISQISTGQRAALVLSIFISLNRKLENGPNILIFDDPVTFIDDFNALSFLDFLRYFIVKEKKQIFFATANKKFSSLFKKKFEFLGDEFKEFQLER</sequence>
<name>A0ABS5CVI0_9FLAO</name>
<keyword evidence="4" id="KW-1185">Reference proteome</keyword>
<dbReference type="RefSeq" id="WP_210646482.1">
    <property type="nucleotide sequence ID" value="NZ_JAGFBU010000005.1"/>
</dbReference>
<reference evidence="3 4" key="1">
    <citation type="submission" date="2021-03" db="EMBL/GenBank/DDBJ databases">
        <title>Flavobacterium Flabelliformis Sp. Nov. And Flavobacterium Geliluteum Sp. Nov., Two Novel Multidrug Resistant Psychrophilic Species Isolated From Antarctica.</title>
        <authorList>
            <person name="Kralova S."/>
            <person name="Busse H.J."/>
            <person name="Bezdicek M."/>
            <person name="Nykrynova M."/>
            <person name="Kroupova E."/>
            <person name="Krsek D."/>
            <person name="Sedlacek I."/>
        </authorList>
    </citation>
    <scope>NUCLEOTIDE SEQUENCE [LARGE SCALE GENOMIC DNA]</scope>
    <source>
        <strain evidence="3 4">P4023</strain>
    </source>
</reference>
<evidence type="ECO:0000313" key="3">
    <source>
        <dbReference type="EMBL" id="MBP4142623.1"/>
    </source>
</evidence>
<dbReference type="InterPro" id="IPR027417">
    <property type="entry name" value="P-loop_NTPase"/>
</dbReference>
<feature type="domain" description="Rad50/SbcC-type AAA" evidence="2">
    <location>
        <begin position="187"/>
        <end position="371"/>
    </location>
</feature>
<dbReference type="SUPFAM" id="SSF52540">
    <property type="entry name" value="P-loop containing nucleoside triphosphate hydrolases"/>
    <property type="match status" value="2"/>
</dbReference>
<proteinExistence type="predicted"/>
<dbReference type="EMBL" id="JAGFBU010000005">
    <property type="protein sequence ID" value="MBP4142623.1"/>
    <property type="molecule type" value="Genomic_DNA"/>
</dbReference>
<feature type="coiled-coil region" evidence="1">
    <location>
        <begin position="610"/>
        <end position="637"/>
    </location>
</feature>
<feature type="coiled-coil region" evidence="1">
    <location>
        <begin position="817"/>
        <end position="861"/>
    </location>
</feature>
<dbReference type="PANTHER" id="PTHR32114">
    <property type="entry name" value="ABC TRANSPORTER ABCH.3"/>
    <property type="match status" value="1"/>
</dbReference>
<dbReference type="Gene3D" id="3.40.50.300">
    <property type="entry name" value="P-loop containing nucleotide triphosphate hydrolases"/>
    <property type="match status" value="2"/>
</dbReference>
<feature type="coiled-coil region" evidence="1">
    <location>
        <begin position="497"/>
        <end position="524"/>
    </location>
</feature>
<dbReference type="PANTHER" id="PTHR32114:SF2">
    <property type="entry name" value="ABC TRANSPORTER ABCH.3"/>
    <property type="match status" value="1"/>
</dbReference>